<dbReference type="AlphaFoldDB" id="A0A382NPZ3"/>
<proteinExistence type="predicted"/>
<accession>A0A382NPZ3</accession>
<evidence type="ECO:0000313" key="1">
    <source>
        <dbReference type="EMBL" id="SVC61651.1"/>
    </source>
</evidence>
<name>A0A382NPZ3_9ZZZZ</name>
<reference evidence="1" key="1">
    <citation type="submission" date="2018-05" db="EMBL/GenBank/DDBJ databases">
        <authorList>
            <person name="Lanie J.A."/>
            <person name="Ng W.-L."/>
            <person name="Kazmierczak K.M."/>
            <person name="Andrzejewski T.M."/>
            <person name="Davidsen T.M."/>
            <person name="Wayne K.J."/>
            <person name="Tettelin H."/>
            <person name="Glass J.I."/>
            <person name="Rusch D."/>
            <person name="Podicherti R."/>
            <person name="Tsui H.-C.T."/>
            <person name="Winkler M.E."/>
        </authorList>
    </citation>
    <scope>NUCLEOTIDE SEQUENCE</scope>
</reference>
<dbReference type="EMBL" id="UINC01101098">
    <property type="protein sequence ID" value="SVC61651.1"/>
    <property type="molecule type" value="Genomic_DNA"/>
</dbReference>
<sequence length="159" mass="18689">MNKCPDDEKMHQYMGIEMNIQTWNLLVKKERSEQDDLRMIMFAKSSLYHWKKSINFQPANEQRGEWMISRVFSVLEKGEIALFHAKNTIALTEKHELKDFDLAYAYESLARSYAALKNKIDSKIWYKKAKQAGELISDNKDKEIFNGDLKAGPWFDCLD</sequence>
<protein>
    <submittedName>
        <fullName evidence="1">Uncharacterized protein</fullName>
    </submittedName>
</protein>
<organism evidence="1">
    <name type="scientific">marine metagenome</name>
    <dbReference type="NCBI Taxonomy" id="408172"/>
    <lineage>
        <taxon>unclassified sequences</taxon>
        <taxon>metagenomes</taxon>
        <taxon>ecological metagenomes</taxon>
    </lineage>
</organism>
<gene>
    <name evidence="1" type="ORF">METZ01_LOCUS314505</name>
</gene>